<dbReference type="SMART" id="SM00327">
    <property type="entry name" value="VWA"/>
    <property type="match status" value="1"/>
</dbReference>
<dbReference type="PROSITE" id="PS50234">
    <property type="entry name" value="VWFA"/>
    <property type="match status" value="1"/>
</dbReference>
<feature type="domain" description="VWFA" evidence="3">
    <location>
        <begin position="188"/>
        <end position="373"/>
    </location>
</feature>
<dbReference type="AlphaFoldDB" id="A0A2A2IBY2"/>
<keyword evidence="1" id="KW-0175">Coiled coil</keyword>
<organism evidence="4 5">
    <name type="scientific">Virgibacillus profundi</name>
    <dbReference type="NCBI Taxonomy" id="2024555"/>
    <lineage>
        <taxon>Bacteria</taxon>
        <taxon>Bacillati</taxon>
        <taxon>Bacillota</taxon>
        <taxon>Bacilli</taxon>
        <taxon>Bacillales</taxon>
        <taxon>Bacillaceae</taxon>
        <taxon>Virgibacillus</taxon>
    </lineage>
</organism>
<feature type="coiled-coil region" evidence="1">
    <location>
        <begin position="398"/>
        <end position="429"/>
    </location>
</feature>
<dbReference type="Pfam" id="PF13519">
    <property type="entry name" value="VWA_2"/>
    <property type="match status" value="1"/>
</dbReference>
<name>A0A2A2IBY2_9BACI</name>
<accession>A0A2A2IBY2</accession>
<dbReference type="InterPro" id="IPR002035">
    <property type="entry name" value="VWF_A"/>
</dbReference>
<evidence type="ECO:0000256" key="1">
    <source>
        <dbReference type="SAM" id="Coils"/>
    </source>
</evidence>
<proteinExistence type="predicted"/>
<evidence type="ECO:0000313" key="5">
    <source>
        <dbReference type="Proteomes" id="UP000218887"/>
    </source>
</evidence>
<gene>
    <name evidence="4" type="ORF">CIL05_14465</name>
</gene>
<evidence type="ECO:0000256" key="2">
    <source>
        <dbReference type="SAM" id="MobiDB-lite"/>
    </source>
</evidence>
<dbReference type="InterPro" id="IPR036465">
    <property type="entry name" value="vWFA_dom_sf"/>
</dbReference>
<feature type="region of interest" description="Disordered" evidence="2">
    <location>
        <begin position="46"/>
        <end position="69"/>
    </location>
</feature>
<comment type="caution">
    <text evidence="4">The sequence shown here is derived from an EMBL/GenBank/DDBJ whole genome shotgun (WGS) entry which is preliminary data.</text>
</comment>
<evidence type="ECO:0000259" key="3">
    <source>
        <dbReference type="PROSITE" id="PS50234"/>
    </source>
</evidence>
<reference evidence="4 5" key="1">
    <citation type="submission" date="2017-08" db="EMBL/GenBank/DDBJ databases">
        <title>Virgibacillus indicus sp. nov. and Virgibacillus profoundi sp. nov, two moderately halophilic bacteria isolated from marine sediment by using the Microfluidic Streak Plate.</title>
        <authorList>
            <person name="Xu B."/>
            <person name="Hu B."/>
            <person name="Wang J."/>
            <person name="Zhu Y."/>
            <person name="Huang L."/>
            <person name="Du W."/>
            <person name="Huang Y."/>
        </authorList>
    </citation>
    <scope>NUCLEOTIDE SEQUENCE [LARGE SCALE GENOMIC DNA]</scope>
    <source>
        <strain evidence="4 5">IO3-P3-H5</strain>
    </source>
</reference>
<dbReference type="Gene3D" id="3.40.50.410">
    <property type="entry name" value="von Willebrand factor, type A domain"/>
    <property type="match status" value="1"/>
</dbReference>
<sequence>MTMRVKMSKINKGKEDVERSEWMFKNSISIIILVFMLFLAACSDENEATSNDDQSNKEDAEVAAEEEKESIVDQMETVIQVETREDMKKQQGGTLATDITLKMELEDSTEEQLNTEIIKELKAEFKKITEETQDPTEIYKGFIYLLGSHHYKDVIKKAEEFEPNFEEPFLPDPGKSEEEVKNEPEKGKAIILLDASSSMLLSVDNKVKMDIAKEAVERFADAIGQDNEVSLVVYGHKGSEADADKELSCNGIEEIYPMGDYEAAAFEESLSTFESKGYTPLAGAIKKAADMSQDFNENVTVYIVSDGVETCDGDPVKEAKNFVKDSEDRTVNIIGFHVDQNAADQLKQVSEAGNGEYYSAESADDIKTTIEKAWLPSSIDLAWAFTKAPDSWEKLAEYERFDENLNQIKDIIQKEKERYDEALQILRDEELVEQEVTDDIRELIYERYNKMMDLMRDFRTEKIDEIDGRAKEIRDRVDKWTEEMRKRKEERGDMF</sequence>
<dbReference type="EMBL" id="NPOA01000010">
    <property type="protein sequence ID" value="PAV28826.1"/>
    <property type="molecule type" value="Genomic_DNA"/>
</dbReference>
<dbReference type="Proteomes" id="UP000218887">
    <property type="component" value="Unassembled WGS sequence"/>
</dbReference>
<keyword evidence="5" id="KW-1185">Reference proteome</keyword>
<evidence type="ECO:0000313" key="4">
    <source>
        <dbReference type="EMBL" id="PAV28826.1"/>
    </source>
</evidence>
<dbReference type="SUPFAM" id="SSF53300">
    <property type="entry name" value="vWA-like"/>
    <property type="match status" value="1"/>
</dbReference>
<protein>
    <recommendedName>
        <fullName evidence="3">VWFA domain-containing protein</fullName>
    </recommendedName>
</protein>
<feature type="coiled-coil region" evidence="1">
    <location>
        <begin position="463"/>
        <end position="490"/>
    </location>
</feature>
<dbReference type="OrthoDB" id="9783818at2"/>